<reference evidence="1 2" key="1">
    <citation type="submission" date="2016-11" db="EMBL/GenBank/DDBJ databases">
        <authorList>
            <person name="Jaros S."/>
            <person name="Januszkiewicz K."/>
            <person name="Wedrychowicz H."/>
        </authorList>
    </citation>
    <scope>NUCLEOTIDE SEQUENCE [LARGE SCALE GENOMIC DNA]</scope>
    <source>
        <strain evidence="1 2">DSM 24787</strain>
    </source>
</reference>
<proteinExistence type="predicted"/>
<accession>A0A1N6EJJ1</accession>
<evidence type="ECO:0000313" key="2">
    <source>
        <dbReference type="Proteomes" id="UP000185003"/>
    </source>
</evidence>
<evidence type="ECO:0000313" key="1">
    <source>
        <dbReference type="EMBL" id="SIN83202.1"/>
    </source>
</evidence>
<gene>
    <name evidence="1" type="ORF">SAMN04488055_1659</name>
</gene>
<dbReference type="OrthoDB" id="656068at2"/>
<dbReference type="AlphaFoldDB" id="A0A1N6EJJ1"/>
<organism evidence="1 2">
    <name type="scientific">Chitinophaga niabensis</name>
    <dbReference type="NCBI Taxonomy" id="536979"/>
    <lineage>
        <taxon>Bacteria</taxon>
        <taxon>Pseudomonadati</taxon>
        <taxon>Bacteroidota</taxon>
        <taxon>Chitinophagia</taxon>
        <taxon>Chitinophagales</taxon>
        <taxon>Chitinophagaceae</taxon>
        <taxon>Chitinophaga</taxon>
    </lineage>
</organism>
<keyword evidence="2" id="KW-1185">Reference proteome</keyword>
<dbReference type="Proteomes" id="UP000185003">
    <property type="component" value="Unassembled WGS sequence"/>
</dbReference>
<protein>
    <submittedName>
        <fullName evidence="1">Uncharacterized protein</fullName>
    </submittedName>
</protein>
<dbReference type="RefSeq" id="WP_074238786.1">
    <property type="nucleotide sequence ID" value="NZ_FSRA01000001.1"/>
</dbReference>
<dbReference type="STRING" id="536979.SAMN04488055_1659"/>
<sequence>MYTHNLIHSKLSWYFMLLTGSLLFISCKKEGPMGPPGTNGNANVHSGTVSLTNTDWKWASSWALITSTGTSTFYATRYAEINTELITQEIADKGSVQVFFKPNNEGWVPFPYILLDVTRNYFFNFMYEYMPGKIRLHYFWSSNIAGAGVPTGLNTYPLPNYTFKYVITAAQ</sequence>
<name>A0A1N6EJJ1_9BACT</name>
<dbReference type="EMBL" id="FSRA01000001">
    <property type="protein sequence ID" value="SIN83202.1"/>
    <property type="molecule type" value="Genomic_DNA"/>
</dbReference>